<evidence type="ECO:0000313" key="6">
    <source>
        <dbReference type="Proteomes" id="UP000287394"/>
    </source>
</evidence>
<dbReference type="RefSeq" id="WP_119320133.1">
    <property type="nucleotide sequence ID" value="NZ_AP025739.1"/>
</dbReference>
<dbReference type="OrthoDB" id="9808281at2"/>
<dbReference type="Pfam" id="PF01648">
    <property type="entry name" value="ACPS"/>
    <property type="match status" value="1"/>
</dbReference>
<evidence type="ECO:0000256" key="1">
    <source>
        <dbReference type="ARBA" id="ARBA00010990"/>
    </source>
</evidence>
<dbReference type="GO" id="GO:0005829">
    <property type="term" value="C:cytosol"/>
    <property type="evidence" value="ECO:0007669"/>
    <property type="project" value="TreeGrafter"/>
</dbReference>
<dbReference type="InterPro" id="IPR008278">
    <property type="entry name" value="4-PPantetheinyl_Trfase_dom"/>
</dbReference>
<proteinExistence type="inferred from homology"/>
<evidence type="ECO:0000259" key="4">
    <source>
        <dbReference type="Pfam" id="PF22624"/>
    </source>
</evidence>
<feature type="domain" description="4'-phosphopantetheinyl transferase N-terminal" evidence="4">
    <location>
        <begin position="40"/>
        <end position="114"/>
    </location>
</feature>
<protein>
    <submittedName>
        <fullName evidence="5">Uncharacterized protein</fullName>
    </submittedName>
</protein>
<dbReference type="GO" id="GO:0019878">
    <property type="term" value="P:lysine biosynthetic process via aminoadipic acid"/>
    <property type="evidence" value="ECO:0007669"/>
    <property type="project" value="TreeGrafter"/>
</dbReference>
<keyword evidence="6" id="KW-1185">Reference proteome</keyword>
<accession>A0A402CRP6</accession>
<keyword evidence="2" id="KW-0808">Transferase</keyword>
<gene>
    <name evidence="5" type="ORF">CCAX7_002360</name>
</gene>
<dbReference type="InterPro" id="IPR037143">
    <property type="entry name" value="4-PPantetheinyl_Trfase_dom_sf"/>
</dbReference>
<dbReference type="KEGG" id="ccot:CCAX7_002360"/>
<dbReference type="SUPFAM" id="SSF56214">
    <property type="entry name" value="4'-phosphopantetheinyl transferase"/>
    <property type="match status" value="2"/>
</dbReference>
<sequence length="248" mass="27203">MPLPCFDETLWPVAPAPPLATDAAHVWGVALDDARLPLDALAATLNAAERARAARFKFARDRDAFVIAHGALRAILCGYLGLEAHEIVFQEGAHGKPELSGGMAGSLRFNLSHTHGAALVGVTRNARIGVDIERIREDTPILELARRFFHPDEARALEQTPSDQQLSAFFTTWTRKEALVKAHGDGIAHLLQVFAVTIGQPPEVLAKPVGEEHLDWRIYDAPTNASYRASVACDRPITLTRRLWRPTS</sequence>
<dbReference type="InterPro" id="IPR050559">
    <property type="entry name" value="P-Pant_transferase_sf"/>
</dbReference>
<dbReference type="Proteomes" id="UP000287394">
    <property type="component" value="Chromosome"/>
</dbReference>
<dbReference type="InterPro" id="IPR055066">
    <property type="entry name" value="AASDHPPT_N"/>
</dbReference>
<dbReference type="PANTHER" id="PTHR12215">
    <property type="entry name" value="PHOSPHOPANTETHEINE TRANSFERASE"/>
    <property type="match status" value="1"/>
</dbReference>
<dbReference type="PANTHER" id="PTHR12215:SF10">
    <property type="entry name" value="L-AMINOADIPATE-SEMIALDEHYDE DEHYDROGENASE-PHOSPHOPANTETHEINYL TRANSFERASE"/>
    <property type="match status" value="1"/>
</dbReference>
<dbReference type="AlphaFoldDB" id="A0A402CRP6"/>
<dbReference type="Gene3D" id="3.90.470.20">
    <property type="entry name" value="4'-phosphopantetheinyl transferase domain"/>
    <property type="match status" value="2"/>
</dbReference>
<name>A0A402CRP6_9BACT</name>
<evidence type="ECO:0000256" key="2">
    <source>
        <dbReference type="ARBA" id="ARBA00022679"/>
    </source>
</evidence>
<dbReference type="GO" id="GO:0000287">
    <property type="term" value="F:magnesium ion binding"/>
    <property type="evidence" value="ECO:0007669"/>
    <property type="project" value="InterPro"/>
</dbReference>
<reference evidence="5 6" key="1">
    <citation type="journal article" date="2019" name="Int. J. Syst. Evol. Microbiol.">
        <title>Capsulimonas corticalis gen. nov., sp. nov., an aerobic capsulated bacterium, of a novel bacterial order, Capsulimonadales ord. nov., of the class Armatimonadia of the phylum Armatimonadetes.</title>
        <authorList>
            <person name="Li J."/>
            <person name="Kudo C."/>
            <person name="Tonouchi A."/>
        </authorList>
    </citation>
    <scope>NUCLEOTIDE SEQUENCE [LARGE SCALE GENOMIC DNA]</scope>
    <source>
        <strain evidence="5 6">AX-7</strain>
    </source>
</reference>
<evidence type="ECO:0000313" key="5">
    <source>
        <dbReference type="EMBL" id="BDI28185.1"/>
    </source>
</evidence>
<organism evidence="5 6">
    <name type="scientific">Capsulimonas corticalis</name>
    <dbReference type="NCBI Taxonomy" id="2219043"/>
    <lineage>
        <taxon>Bacteria</taxon>
        <taxon>Bacillati</taxon>
        <taxon>Armatimonadota</taxon>
        <taxon>Armatimonadia</taxon>
        <taxon>Capsulimonadales</taxon>
        <taxon>Capsulimonadaceae</taxon>
        <taxon>Capsulimonas</taxon>
    </lineage>
</organism>
<dbReference type="Pfam" id="PF22624">
    <property type="entry name" value="AASDHPPT_N"/>
    <property type="match status" value="1"/>
</dbReference>
<evidence type="ECO:0000259" key="3">
    <source>
        <dbReference type="Pfam" id="PF01648"/>
    </source>
</evidence>
<dbReference type="EMBL" id="AP025739">
    <property type="protein sequence ID" value="BDI28185.1"/>
    <property type="molecule type" value="Genomic_DNA"/>
</dbReference>
<dbReference type="GO" id="GO:0008897">
    <property type="term" value="F:holo-[acyl-carrier-protein] synthase activity"/>
    <property type="evidence" value="ECO:0007669"/>
    <property type="project" value="InterPro"/>
</dbReference>
<feature type="domain" description="4'-phosphopantetheinyl transferase" evidence="3">
    <location>
        <begin position="127"/>
        <end position="199"/>
    </location>
</feature>
<dbReference type="FunCoup" id="A0A402CRP6">
    <property type="interactions" value="162"/>
</dbReference>
<comment type="similarity">
    <text evidence="1">Belongs to the P-Pant transferase superfamily. Gsp/Sfp/HetI/AcpT family.</text>
</comment>